<dbReference type="KEGG" id="bhg:I6G56_26750"/>
<evidence type="ECO:0000313" key="1">
    <source>
        <dbReference type="EMBL" id="QPS45745.1"/>
    </source>
</evidence>
<accession>A0A7U4PBF0</accession>
<organism evidence="1 2">
    <name type="scientific">Burkholderia humptydooensis</name>
    <dbReference type="NCBI Taxonomy" id="430531"/>
    <lineage>
        <taxon>Bacteria</taxon>
        <taxon>Pseudomonadati</taxon>
        <taxon>Pseudomonadota</taxon>
        <taxon>Betaproteobacteria</taxon>
        <taxon>Burkholderiales</taxon>
        <taxon>Burkholderiaceae</taxon>
        <taxon>Burkholderia</taxon>
        <taxon>pseudomallei group</taxon>
    </lineage>
</organism>
<dbReference type="RefSeq" id="WP_006027881.1">
    <property type="nucleotide sequence ID" value="NZ_CP013382.1"/>
</dbReference>
<sequence>MSDFYVIAVCHTIRDHHYITLWRPDDCGYTPVLPRAGMYDRQRIESHLDYYNTGDHIAVPVSAVDQLATSIPAGFFDLAGDGVPNTKASWDAIRAAVTYPTEWPIKPEWHGKRRRRTR</sequence>
<protein>
    <submittedName>
        <fullName evidence="1">Uncharacterized protein</fullName>
    </submittedName>
</protein>
<proteinExistence type="predicted"/>
<accession>A0A7T2X043</accession>
<name>A0A7U4PBF0_9BURK</name>
<dbReference type="EMBL" id="CP065687">
    <property type="protein sequence ID" value="QPS45745.1"/>
    <property type="molecule type" value="Genomic_DNA"/>
</dbReference>
<reference evidence="1 2" key="1">
    <citation type="submission" date="2020-12" db="EMBL/GenBank/DDBJ databases">
        <title>FDA dAtabase for Regulatory Grade micrObial Sequences (FDA-ARGOS): Supporting development and validation of Infectious Disease Dx tests.</title>
        <authorList>
            <person name="Nelson B."/>
            <person name="Plummer A."/>
            <person name="Tallon L."/>
            <person name="Sadzewicz L."/>
            <person name="Zhao X."/>
            <person name="Boylan J."/>
            <person name="Ott S."/>
            <person name="Bowen H."/>
            <person name="Vavikolanu K."/>
            <person name="Mehta A."/>
            <person name="Aluvathingal J."/>
            <person name="Nadendla S."/>
            <person name="Myers T."/>
            <person name="Yan Y."/>
            <person name="Sichtig H."/>
        </authorList>
    </citation>
    <scope>NUCLEOTIDE SEQUENCE [LARGE SCALE GENOMIC DNA]</scope>
    <source>
        <strain evidence="1 2">FDAARGOS_899</strain>
    </source>
</reference>
<dbReference type="Proteomes" id="UP000594943">
    <property type="component" value="Chromosome 2"/>
</dbReference>
<gene>
    <name evidence="1" type="ORF">I6G56_26750</name>
</gene>
<dbReference type="AlphaFoldDB" id="A0A7U4PBF0"/>
<evidence type="ECO:0000313" key="2">
    <source>
        <dbReference type="Proteomes" id="UP000594943"/>
    </source>
</evidence>